<dbReference type="EMBL" id="FRBP01000003">
    <property type="protein sequence ID" value="SHL25057.1"/>
    <property type="molecule type" value="Genomic_DNA"/>
</dbReference>
<dbReference type="Proteomes" id="UP000184012">
    <property type="component" value="Unassembled WGS sequence"/>
</dbReference>
<evidence type="ECO:0000313" key="2">
    <source>
        <dbReference type="EMBL" id="SHL25057.1"/>
    </source>
</evidence>
<reference evidence="2 3" key="1">
    <citation type="submission" date="2016-11" db="EMBL/GenBank/DDBJ databases">
        <authorList>
            <person name="Varghese N."/>
            <person name="Submissions S."/>
        </authorList>
    </citation>
    <scope>NUCLEOTIDE SEQUENCE [LARGE SCALE GENOMIC DNA]</scope>
    <source>
        <strain evidence="2 3">FD</strain>
    </source>
</reference>
<sequence>MKKNSKFMPLIYVCSPFAGDTDKNILSARKYSRFAADEGYIPITPHLLFPQFLDDNIPKDRKLGLKFGNVLMDKCSEVWIFGEHISKGMECEIKRAIKRKCKIRYFSEELKEVESSAETKNCIWK</sequence>
<dbReference type="AlphaFoldDB" id="A0AB74EWV6"/>
<evidence type="ECO:0000259" key="1">
    <source>
        <dbReference type="Pfam" id="PF24963"/>
    </source>
</evidence>
<gene>
    <name evidence="2" type="ORF">SAMN04515649_103321</name>
</gene>
<comment type="caution">
    <text evidence="2">The sequence shown here is derived from an EMBL/GenBank/DDBJ whole genome shotgun (WGS) entry which is preliminary data.</text>
</comment>
<dbReference type="Gene3D" id="3.40.50.10400">
    <property type="entry name" value="Hypothetical protein PA1492"/>
    <property type="match status" value="1"/>
</dbReference>
<dbReference type="Pfam" id="PF24963">
    <property type="entry name" value="DUF7768"/>
    <property type="match status" value="1"/>
</dbReference>
<proteinExistence type="predicted"/>
<accession>A0AB74EWV6</accession>
<dbReference type="RefSeq" id="WP_073382532.1">
    <property type="nucleotide sequence ID" value="NZ_CP176625.1"/>
</dbReference>
<name>A0AB74EWV6_9FIRM</name>
<dbReference type="InterPro" id="IPR056670">
    <property type="entry name" value="DUF7768"/>
</dbReference>
<feature type="domain" description="DUF7768" evidence="1">
    <location>
        <begin position="9"/>
        <end position="106"/>
    </location>
</feature>
<evidence type="ECO:0000313" key="3">
    <source>
        <dbReference type="Proteomes" id="UP000184012"/>
    </source>
</evidence>
<protein>
    <recommendedName>
        <fullName evidence="1">DUF7768 domain-containing protein</fullName>
    </recommendedName>
</protein>
<organism evidence="2 3">
    <name type="scientific">Eubacterium callanderi</name>
    <dbReference type="NCBI Taxonomy" id="53442"/>
    <lineage>
        <taxon>Bacteria</taxon>
        <taxon>Bacillati</taxon>
        <taxon>Bacillota</taxon>
        <taxon>Clostridia</taxon>
        <taxon>Eubacteriales</taxon>
        <taxon>Eubacteriaceae</taxon>
        <taxon>Eubacterium</taxon>
    </lineage>
</organism>